<proteinExistence type="predicted"/>
<gene>
    <name evidence="1" type="ORF">M9Y10_004382</name>
</gene>
<keyword evidence="2" id="KW-1185">Reference proteome</keyword>
<reference evidence="1 2" key="1">
    <citation type="submission" date="2024-04" db="EMBL/GenBank/DDBJ databases">
        <title>Tritrichomonas musculus Genome.</title>
        <authorList>
            <person name="Alves-Ferreira E."/>
            <person name="Grigg M."/>
            <person name="Lorenzi H."/>
            <person name="Galac M."/>
        </authorList>
    </citation>
    <scope>NUCLEOTIDE SEQUENCE [LARGE SCALE GENOMIC DNA]</scope>
    <source>
        <strain evidence="1 2">EAF2021</strain>
    </source>
</reference>
<dbReference type="Proteomes" id="UP001470230">
    <property type="component" value="Unassembled WGS sequence"/>
</dbReference>
<organism evidence="1 2">
    <name type="scientific">Tritrichomonas musculus</name>
    <dbReference type="NCBI Taxonomy" id="1915356"/>
    <lineage>
        <taxon>Eukaryota</taxon>
        <taxon>Metamonada</taxon>
        <taxon>Parabasalia</taxon>
        <taxon>Tritrichomonadida</taxon>
        <taxon>Tritrichomonadidae</taxon>
        <taxon>Tritrichomonas</taxon>
    </lineage>
</organism>
<accession>A0ABR2JSP1</accession>
<name>A0ABR2JSP1_9EUKA</name>
<dbReference type="EMBL" id="JAPFFF010000010">
    <property type="protein sequence ID" value="KAK8881638.1"/>
    <property type="molecule type" value="Genomic_DNA"/>
</dbReference>
<sequence>MTLGRKKSRNPVKFLRYCRKDKQVEFYQLNNDRFQKFDFPTQPYYNKIPDTQSRNIIQNQVDPNSNNLTNNNIYNNNQPIIPMIHPLPEKYSSDQEIKKNNNNEKFNINAIPTISTNISNIRSDLLDYSNDFIEQAELNDRLTEQLNQANAFNLLLDDPTNIDANRNQTFNDQSNLNQLPSSANDIQTNNLDNQDNITNNIDPQIIQESNFIEPPINNTTKINNSNSLAQSNNVGQSDSQVLPAPTIHTYEIKDFQIISQTEVLVLYKMSNS</sequence>
<comment type="caution">
    <text evidence="1">The sequence shown here is derived from an EMBL/GenBank/DDBJ whole genome shotgun (WGS) entry which is preliminary data.</text>
</comment>
<protein>
    <submittedName>
        <fullName evidence="1">Uncharacterized protein</fullName>
    </submittedName>
</protein>
<evidence type="ECO:0000313" key="2">
    <source>
        <dbReference type="Proteomes" id="UP001470230"/>
    </source>
</evidence>
<evidence type="ECO:0000313" key="1">
    <source>
        <dbReference type="EMBL" id="KAK8881638.1"/>
    </source>
</evidence>